<dbReference type="PANTHER" id="PTHR38138">
    <property type="entry name" value="VNG6441H"/>
    <property type="match status" value="1"/>
</dbReference>
<dbReference type="GeneID" id="30957566"/>
<proteinExistence type="predicted"/>
<gene>
    <name evidence="4" type="ORF">SAMN05421809_1071</name>
</gene>
<dbReference type="PANTHER" id="PTHR38138:SF1">
    <property type="entry name" value="ARCHAEAL TYPE IV PILIN N-TERMINAL DOMAIN-CONTAINING PROTEIN"/>
    <property type="match status" value="1"/>
</dbReference>
<feature type="compositionally biased region" description="Polar residues" evidence="1">
    <location>
        <begin position="10"/>
        <end position="28"/>
    </location>
</feature>
<organism evidence="4 5">
    <name type="scientific">Natronorubrum daqingense</name>
    <dbReference type="NCBI Taxonomy" id="588898"/>
    <lineage>
        <taxon>Archaea</taxon>
        <taxon>Methanobacteriati</taxon>
        <taxon>Methanobacteriota</taxon>
        <taxon>Stenosarchaea group</taxon>
        <taxon>Halobacteria</taxon>
        <taxon>Halobacteriales</taxon>
        <taxon>Natrialbaceae</taxon>
        <taxon>Natronorubrum</taxon>
    </lineage>
</organism>
<dbReference type="EMBL" id="FTNP01000001">
    <property type="protein sequence ID" value="SIR35285.1"/>
    <property type="molecule type" value="Genomic_DNA"/>
</dbReference>
<feature type="region of interest" description="Disordered" evidence="1">
    <location>
        <begin position="1"/>
        <end position="30"/>
    </location>
</feature>
<reference evidence="4 5" key="1">
    <citation type="submission" date="2017-01" db="EMBL/GenBank/DDBJ databases">
        <authorList>
            <person name="Mah S.A."/>
            <person name="Swanson W.J."/>
            <person name="Moy G.W."/>
            <person name="Vacquier V.D."/>
        </authorList>
    </citation>
    <scope>NUCLEOTIDE SEQUENCE [LARGE SCALE GENOMIC DNA]</scope>
    <source>
        <strain evidence="4 5">CGMCC 1.8909</strain>
    </source>
</reference>
<name>A0A1N7A821_9EURY</name>
<evidence type="ECO:0000256" key="1">
    <source>
        <dbReference type="SAM" id="MobiDB-lite"/>
    </source>
</evidence>
<evidence type="ECO:0000313" key="4">
    <source>
        <dbReference type="EMBL" id="SIR35285.1"/>
    </source>
</evidence>
<keyword evidence="2" id="KW-0472">Membrane</keyword>
<accession>A0A1N7A821</accession>
<dbReference type="Pfam" id="PF07790">
    <property type="entry name" value="Pilin_N"/>
    <property type="match status" value="1"/>
</dbReference>
<evidence type="ECO:0000256" key="2">
    <source>
        <dbReference type="SAM" id="Phobius"/>
    </source>
</evidence>
<keyword evidence="2" id="KW-0812">Transmembrane</keyword>
<keyword evidence="2" id="KW-1133">Transmembrane helix</keyword>
<evidence type="ECO:0000259" key="3">
    <source>
        <dbReference type="Pfam" id="PF07790"/>
    </source>
</evidence>
<dbReference type="AlphaFoldDB" id="A0A1N7A821"/>
<dbReference type="Proteomes" id="UP000185687">
    <property type="component" value="Unassembled WGS sequence"/>
</dbReference>
<feature type="domain" description="Archaeal Type IV pilin N-terminal" evidence="3">
    <location>
        <begin position="38"/>
        <end position="112"/>
    </location>
</feature>
<protein>
    <recommendedName>
        <fullName evidence="3">Archaeal Type IV pilin N-terminal domain-containing protein</fullName>
    </recommendedName>
</protein>
<evidence type="ECO:0000313" key="5">
    <source>
        <dbReference type="Proteomes" id="UP000185687"/>
    </source>
</evidence>
<dbReference type="RefSeq" id="WP_394329256.1">
    <property type="nucleotide sequence ID" value="NZ_CP019327.1"/>
</dbReference>
<keyword evidence="5" id="KW-1185">Reference proteome</keyword>
<dbReference type="InterPro" id="IPR012859">
    <property type="entry name" value="Pilin_N_archaeal"/>
</dbReference>
<feature type="transmembrane region" description="Helical" evidence="2">
    <location>
        <begin position="43"/>
        <end position="67"/>
    </location>
</feature>
<sequence length="188" mass="19365">MIDRPHSSDSTRSGQEVSTESGYNSGKSARSGFHTDARAISRLVGIVALLGVTVALATMVAVGASTWSLDSSPPTAAFSMTADGESSTITIDHDGGETIDVSEAELIVDIDGDELAAQPPVPFVGADGFDGTPDGPFNAEGDTEWEPGERAAFTIAETNDPALESGETVAVTLSVDGYRLATLKDEAT</sequence>